<dbReference type="PRINTS" id="PR00455">
    <property type="entry name" value="HTHTETR"/>
</dbReference>
<dbReference type="GO" id="GO:0003700">
    <property type="term" value="F:DNA-binding transcription factor activity"/>
    <property type="evidence" value="ECO:0007669"/>
    <property type="project" value="TreeGrafter"/>
</dbReference>
<dbReference type="Proteomes" id="UP000433309">
    <property type="component" value="Unassembled WGS sequence"/>
</dbReference>
<dbReference type="InterPro" id="IPR050109">
    <property type="entry name" value="HTH-type_TetR-like_transc_reg"/>
</dbReference>
<dbReference type="PROSITE" id="PS50977">
    <property type="entry name" value="HTH_TETR_2"/>
    <property type="match status" value="1"/>
</dbReference>
<dbReference type="AlphaFoldDB" id="A0A6I2KY60"/>
<organism evidence="4 5">
    <name type="scientific">Duganella guangzhouensis</name>
    <dbReference type="NCBI Taxonomy" id="2666084"/>
    <lineage>
        <taxon>Bacteria</taxon>
        <taxon>Pseudomonadati</taxon>
        <taxon>Pseudomonadota</taxon>
        <taxon>Betaproteobacteria</taxon>
        <taxon>Burkholderiales</taxon>
        <taxon>Oxalobacteraceae</taxon>
        <taxon>Telluria group</taxon>
        <taxon>Duganella</taxon>
    </lineage>
</organism>
<proteinExistence type="predicted"/>
<feature type="domain" description="HTH tetR-type" evidence="3">
    <location>
        <begin position="15"/>
        <end position="75"/>
    </location>
</feature>
<feature type="DNA-binding region" description="H-T-H motif" evidence="2">
    <location>
        <begin position="38"/>
        <end position="57"/>
    </location>
</feature>
<dbReference type="PANTHER" id="PTHR30055">
    <property type="entry name" value="HTH-TYPE TRANSCRIPTIONAL REGULATOR RUTR"/>
    <property type="match status" value="1"/>
</dbReference>
<protein>
    <submittedName>
        <fullName evidence="4">TetR family transcriptional regulator</fullName>
    </submittedName>
</protein>
<dbReference type="Pfam" id="PF00440">
    <property type="entry name" value="TetR_N"/>
    <property type="match status" value="1"/>
</dbReference>
<keyword evidence="1 2" id="KW-0238">DNA-binding</keyword>
<keyword evidence="5" id="KW-1185">Reference proteome</keyword>
<reference evidence="4 5" key="1">
    <citation type="submission" date="2019-11" db="EMBL/GenBank/DDBJ databases">
        <title>Novel species isolated from a subtropical stream in China.</title>
        <authorList>
            <person name="Lu H."/>
        </authorList>
    </citation>
    <scope>NUCLEOTIDE SEQUENCE [LARGE SCALE GENOMIC DNA]</scope>
    <source>
        <strain evidence="4 5">FT80W</strain>
    </source>
</reference>
<evidence type="ECO:0000313" key="4">
    <source>
        <dbReference type="EMBL" id="MRW91075.1"/>
    </source>
</evidence>
<evidence type="ECO:0000256" key="1">
    <source>
        <dbReference type="ARBA" id="ARBA00023125"/>
    </source>
</evidence>
<dbReference type="InterPro" id="IPR001647">
    <property type="entry name" value="HTH_TetR"/>
</dbReference>
<comment type="caution">
    <text evidence="4">The sequence shown here is derived from an EMBL/GenBank/DDBJ whole genome shotgun (WGS) entry which is preliminary data.</text>
</comment>
<evidence type="ECO:0000313" key="5">
    <source>
        <dbReference type="Proteomes" id="UP000433309"/>
    </source>
</evidence>
<name>A0A6I2KY60_9BURK</name>
<dbReference type="SUPFAM" id="SSF46689">
    <property type="entry name" value="Homeodomain-like"/>
    <property type="match status" value="1"/>
</dbReference>
<accession>A0A6I2KY60</accession>
<dbReference type="RefSeq" id="WP_154377112.1">
    <property type="nucleotide sequence ID" value="NZ_WKJK01000006.1"/>
</dbReference>
<sequence>MTDSKRKNPRQERARQTVDTILQTTAQILVEEGADKLTTNYLARKAGFSIGTIYQYFPHREAIVLALIERQREQARQRIAMVVQHLPKGGMEEKLRLIVRTLHHAFSLHRNADQRLTFALLRLAIAHGLPAPSDDLAEALVKVWQEGEGTTAAALNASETFVLTRALVEVLRHATLHGSPLLGTTEFEDALLRLVLGFLRASRDGSD</sequence>
<dbReference type="PANTHER" id="PTHR30055:SF226">
    <property type="entry name" value="HTH-TYPE TRANSCRIPTIONAL REGULATOR PKSA"/>
    <property type="match status" value="1"/>
</dbReference>
<evidence type="ECO:0000259" key="3">
    <source>
        <dbReference type="PROSITE" id="PS50977"/>
    </source>
</evidence>
<evidence type="ECO:0000256" key="2">
    <source>
        <dbReference type="PROSITE-ProRule" id="PRU00335"/>
    </source>
</evidence>
<dbReference type="EMBL" id="WKJK01000006">
    <property type="protein sequence ID" value="MRW91075.1"/>
    <property type="molecule type" value="Genomic_DNA"/>
</dbReference>
<dbReference type="Gene3D" id="1.10.357.10">
    <property type="entry name" value="Tetracycline Repressor, domain 2"/>
    <property type="match status" value="1"/>
</dbReference>
<dbReference type="InterPro" id="IPR009057">
    <property type="entry name" value="Homeodomain-like_sf"/>
</dbReference>
<gene>
    <name evidence="4" type="ORF">GJ699_13850</name>
</gene>
<dbReference type="GO" id="GO:0000976">
    <property type="term" value="F:transcription cis-regulatory region binding"/>
    <property type="evidence" value="ECO:0007669"/>
    <property type="project" value="TreeGrafter"/>
</dbReference>